<feature type="non-terminal residue" evidence="1">
    <location>
        <position position="1"/>
    </location>
</feature>
<comment type="caution">
    <text evidence="1">The sequence shown here is derived from an EMBL/GenBank/DDBJ whole genome shotgun (WGS) entry which is preliminary data.</text>
</comment>
<reference evidence="1 2" key="1">
    <citation type="journal article" date="2020" name="Cell">
        <title>Large-Scale Comparative Analyses of Tick Genomes Elucidate Their Genetic Diversity and Vector Capacities.</title>
        <authorList>
            <consortium name="Tick Genome and Microbiome Consortium (TIGMIC)"/>
            <person name="Jia N."/>
            <person name="Wang J."/>
            <person name="Shi W."/>
            <person name="Du L."/>
            <person name="Sun Y."/>
            <person name="Zhan W."/>
            <person name="Jiang J.F."/>
            <person name="Wang Q."/>
            <person name="Zhang B."/>
            <person name="Ji P."/>
            <person name="Bell-Sakyi L."/>
            <person name="Cui X.M."/>
            <person name="Yuan T.T."/>
            <person name="Jiang B.G."/>
            <person name="Yang W.F."/>
            <person name="Lam T.T."/>
            <person name="Chang Q.C."/>
            <person name="Ding S.J."/>
            <person name="Wang X.J."/>
            <person name="Zhu J.G."/>
            <person name="Ruan X.D."/>
            <person name="Zhao L."/>
            <person name="Wei J.T."/>
            <person name="Ye R.Z."/>
            <person name="Que T.C."/>
            <person name="Du C.H."/>
            <person name="Zhou Y.H."/>
            <person name="Cheng J.X."/>
            <person name="Dai P.F."/>
            <person name="Guo W.B."/>
            <person name="Han X.H."/>
            <person name="Huang E.J."/>
            <person name="Li L.F."/>
            <person name="Wei W."/>
            <person name="Gao Y.C."/>
            <person name="Liu J.Z."/>
            <person name="Shao H.Z."/>
            <person name="Wang X."/>
            <person name="Wang C.C."/>
            <person name="Yang T.C."/>
            <person name="Huo Q.B."/>
            <person name="Li W."/>
            <person name="Chen H.Y."/>
            <person name="Chen S.E."/>
            <person name="Zhou L.G."/>
            <person name="Ni X.B."/>
            <person name="Tian J.H."/>
            <person name="Sheng Y."/>
            <person name="Liu T."/>
            <person name="Pan Y.S."/>
            <person name="Xia L.Y."/>
            <person name="Li J."/>
            <person name="Zhao F."/>
            <person name="Cao W.C."/>
        </authorList>
    </citation>
    <scope>NUCLEOTIDE SEQUENCE [LARGE SCALE GENOMIC DNA]</scope>
    <source>
        <strain evidence="1">Iper-2018</strain>
    </source>
</reference>
<feature type="non-terminal residue" evidence="1">
    <location>
        <position position="295"/>
    </location>
</feature>
<accession>A0AC60PRR6</accession>
<name>A0AC60PRR6_IXOPE</name>
<dbReference type="Proteomes" id="UP000805193">
    <property type="component" value="Unassembled WGS sequence"/>
</dbReference>
<dbReference type="EMBL" id="JABSTQ010010116">
    <property type="protein sequence ID" value="KAG0423312.1"/>
    <property type="molecule type" value="Genomic_DNA"/>
</dbReference>
<keyword evidence="2" id="KW-1185">Reference proteome</keyword>
<evidence type="ECO:0000313" key="2">
    <source>
        <dbReference type="Proteomes" id="UP000805193"/>
    </source>
</evidence>
<gene>
    <name evidence="1" type="ORF">HPB47_000909</name>
</gene>
<protein>
    <submittedName>
        <fullName evidence="1">Uncharacterized protein</fullName>
    </submittedName>
</protein>
<evidence type="ECO:0000313" key="1">
    <source>
        <dbReference type="EMBL" id="KAG0423312.1"/>
    </source>
</evidence>
<sequence length="295" mass="31781">AEKSLAAQPAPMIDYDASDSSRASMCEPPTREMVSLGSEPPPQSASGAVAAVLVVGLLFVVVMGLAYFIDVDWSPHRQPHQFNATGSWTTPSKDRLFRRAKKSHSRDDILAAKQLQREVKKQIRMAHRCFVEDITSRAVKEPNLFWAYVNSQRKQSKYPSFLLSGPAGVVYGGGPAGDCVVSCLDSTLRPEAALSLAGSGLVRAGRGLGRLPSGGDDALLFPLLGSPVWYSTCTTIKQIGTFQPIDKDDQALPIVTVEEQHRPVFSGSVTSTSAAAIKAPLHQFVYIGHGDTDRS</sequence>
<organism evidence="1 2">
    <name type="scientific">Ixodes persulcatus</name>
    <name type="common">Taiga tick</name>
    <dbReference type="NCBI Taxonomy" id="34615"/>
    <lineage>
        <taxon>Eukaryota</taxon>
        <taxon>Metazoa</taxon>
        <taxon>Ecdysozoa</taxon>
        <taxon>Arthropoda</taxon>
        <taxon>Chelicerata</taxon>
        <taxon>Arachnida</taxon>
        <taxon>Acari</taxon>
        <taxon>Parasitiformes</taxon>
        <taxon>Ixodida</taxon>
        <taxon>Ixodoidea</taxon>
        <taxon>Ixodidae</taxon>
        <taxon>Ixodinae</taxon>
        <taxon>Ixodes</taxon>
    </lineage>
</organism>
<proteinExistence type="predicted"/>